<keyword evidence="6" id="KW-0675">Receptor</keyword>
<dbReference type="SUPFAM" id="SSF53850">
    <property type="entry name" value="Periplasmic binding protein-like II"/>
    <property type="match status" value="1"/>
</dbReference>
<dbReference type="PANTHER" id="PTHR42643">
    <property type="entry name" value="IONOTROPIC RECEPTOR 20A-RELATED"/>
    <property type="match status" value="1"/>
</dbReference>
<evidence type="ECO:0000259" key="10">
    <source>
        <dbReference type="Pfam" id="PF24061"/>
    </source>
</evidence>
<evidence type="ECO:0000256" key="2">
    <source>
        <dbReference type="ARBA" id="ARBA00022475"/>
    </source>
</evidence>
<protein>
    <submittedName>
        <fullName evidence="11">AAEL014690-PA</fullName>
    </submittedName>
</protein>
<dbReference type="Gene3D" id="3.40.190.10">
    <property type="entry name" value="Periplasmic binding protein-like II"/>
    <property type="match status" value="1"/>
</dbReference>
<feature type="transmembrane region" description="Helical" evidence="8">
    <location>
        <begin position="546"/>
        <end position="571"/>
    </location>
</feature>
<feature type="chain" id="PRO_5036469445" evidence="9">
    <location>
        <begin position="18"/>
        <end position="629"/>
    </location>
</feature>
<keyword evidence="4 8" id="KW-1133">Transmembrane helix</keyword>
<reference evidence="11" key="3">
    <citation type="submission" date="2012-09" db="EMBL/GenBank/DDBJ databases">
        <authorList>
            <consortium name="VectorBase"/>
        </authorList>
    </citation>
    <scope>NUCLEOTIDE SEQUENCE</scope>
    <source>
        <strain evidence="11">Liverpool</strain>
    </source>
</reference>
<proteinExistence type="predicted"/>
<dbReference type="OrthoDB" id="8050636at2759"/>
<keyword evidence="9" id="KW-0732">Signal</keyword>
<evidence type="ECO:0000256" key="3">
    <source>
        <dbReference type="ARBA" id="ARBA00022692"/>
    </source>
</evidence>
<dbReference type="OMA" id="LAFPFHP"/>
<reference evidence="11" key="1">
    <citation type="submission" date="2005-10" db="EMBL/GenBank/DDBJ databases">
        <authorList>
            <person name="Loftus B.J."/>
            <person name="Nene V.M."/>
            <person name="Hannick L.I."/>
            <person name="Bidwell S."/>
            <person name="Haas B."/>
            <person name="Amedeo P."/>
            <person name="Orvis J."/>
            <person name="Wortman J.R."/>
            <person name="White O.R."/>
            <person name="Salzberg S."/>
            <person name="Shumway M."/>
            <person name="Koo H."/>
            <person name="Zhao Y."/>
            <person name="Holmes M."/>
            <person name="Miller J."/>
            <person name="Schatz M."/>
            <person name="Pop M."/>
            <person name="Pai G."/>
            <person name="Utterback T."/>
            <person name="Rogers Y.-H."/>
            <person name="Kravitz S."/>
            <person name="Fraser C.M."/>
        </authorList>
    </citation>
    <scope>NUCLEOTIDE SEQUENCE</scope>
    <source>
        <strain evidence="11">Liverpool</strain>
    </source>
</reference>
<dbReference type="GO" id="GO:0005886">
    <property type="term" value="C:plasma membrane"/>
    <property type="evidence" value="ECO:0007669"/>
    <property type="project" value="UniProtKB-SubCell"/>
</dbReference>
<evidence type="ECO:0000313" key="11">
    <source>
        <dbReference type="EMBL" id="EAT33058.1"/>
    </source>
</evidence>
<evidence type="ECO:0000256" key="4">
    <source>
        <dbReference type="ARBA" id="ARBA00022989"/>
    </source>
</evidence>
<dbReference type="EMBL" id="CH478402">
    <property type="protein sequence ID" value="EAT33058.1"/>
    <property type="molecule type" value="Genomic_DNA"/>
</dbReference>
<comment type="subcellular location">
    <subcellularLocation>
        <location evidence="1">Cell membrane</location>
        <topology evidence="1">Multi-pass membrane protein</topology>
    </subcellularLocation>
</comment>
<feature type="transmembrane region" description="Helical" evidence="8">
    <location>
        <begin position="338"/>
        <end position="362"/>
    </location>
</feature>
<dbReference type="PANTHER" id="PTHR42643:SF30">
    <property type="entry name" value="IONOTROPIC RECEPTOR 40A-RELATED"/>
    <property type="match status" value="1"/>
</dbReference>
<organism evidence="11 12">
    <name type="scientific">Aedes aegypti</name>
    <name type="common">Yellowfever mosquito</name>
    <name type="synonym">Culex aegypti</name>
    <dbReference type="NCBI Taxonomy" id="7159"/>
    <lineage>
        <taxon>Eukaryota</taxon>
        <taxon>Metazoa</taxon>
        <taxon>Ecdysozoa</taxon>
        <taxon>Arthropoda</taxon>
        <taxon>Hexapoda</taxon>
        <taxon>Insecta</taxon>
        <taxon>Pterygota</taxon>
        <taxon>Neoptera</taxon>
        <taxon>Endopterygota</taxon>
        <taxon>Diptera</taxon>
        <taxon>Nematocera</taxon>
        <taxon>Culicoidea</taxon>
        <taxon>Culicidae</taxon>
        <taxon>Culicinae</taxon>
        <taxon>Aedini</taxon>
        <taxon>Aedes</taxon>
        <taxon>Stegomyia</taxon>
    </lineage>
</organism>
<keyword evidence="3 8" id="KW-0812">Transmembrane</keyword>
<feature type="signal peptide" evidence="9">
    <location>
        <begin position="1"/>
        <end position="17"/>
    </location>
</feature>
<keyword evidence="5 8" id="KW-0472">Membrane</keyword>
<dbReference type="InterPro" id="IPR056198">
    <property type="entry name" value="LBD_receptor"/>
</dbReference>
<dbReference type="AlphaFoldDB" id="A0A1S4F4G2"/>
<dbReference type="InterPro" id="IPR052192">
    <property type="entry name" value="Insect_Ionotropic_Sensory_Rcpt"/>
</dbReference>
<feature type="transmembrane region" description="Helical" evidence="8">
    <location>
        <begin position="411"/>
        <end position="430"/>
    </location>
</feature>
<feature type="transmembrane region" description="Helical" evidence="8">
    <location>
        <begin position="374"/>
        <end position="391"/>
    </location>
</feature>
<sequence>MWLPFAITTILLLPSQAYNWTTTISPSPSPLVGATVAIIEDFFAPECSQLYIRRRASNKRNVRFQHDLLGAILPRIEPKIRVQLETIRAEVLNQSRAHNVFFVDDFRAFSEINDKMRVQTYDYSGYFLIIVTDSSRNNFNTVQQIMDDLWSHYVINVAVLLSFDDSPEDAFYYTYFPFSPGYCEQVHPWLWKIYSKGRFVDPKRAFYPKKLKNFYGCPLKMVTFDVPPFMIMGAEFDGTVSGLDGIDGILTRVLSQLLNFTLSIVIMEPPEWGITDKLGSCTGASRVLRQRIVNFTVGFWSMTYRRNRYLGHTFPYYTSLMTTIIPPGPSYSSAEHLLLPYALDTWSCVSAIILIAVSVIIVIKFHGRSAQHFVFGRSITTPLLNTFNIFFGGSLSRLPIRNFSRTLLTFWLLYSIVIRTSYVASLFKFLQSQPNKTLPKYIPQFISAGYHIRMARNYSYIFEAFPRVHAKLQQSNLTNFWASEVNELQDPSTRYIILIPIETVAYLNKQLTKQGKVLRISGDRVYSSKLTIYSQRSSPVLQPFNYILGLIDTAGLINYWASSFSLPIFLIESIEPNGPRQLTVEQIVGCLELLAFGMIASCLVLMIECIIDKWKRSRPRRRRRVRFVR</sequence>
<evidence type="ECO:0000256" key="5">
    <source>
        <dbReference type="ARBA" id="ARBA00023136"/>
    </source>
</evidence>
<name>A0A1S4F4G2_AEDAE</name>
<dbReference type="Proteomes" id="UP000682892">
    <property type="component" value="Unassembled WGS sequence"/>
</dbReference>
<keyword evidence="7" id="KW-0325">Glycoprotein</keyword>
<reference evidence="11" key="2">
    <citation type="journal article" date="2007" name="Science">
        <title>Genome sequence of Aedes aegypti, a major arbovirus vector.</title>
        <authorList>
            <person name="Nene V."/>
            <person name="Wortman J.R."/>
            <person name="Lawson D."/>
            <person name="Haas B."/>
            <person name="Kodira C."/>
            <person name="Tu Z.J."/>
            <person name="Loftus B."/>
            <person name="Xi Z."/>
            <person name="Megy K."/>
            <person name="Grabherr M."/>
            <person name="Ren Q."/>
            <person name="Zdobnov E.M."/>
            <person name="Lobo N.F."/>
            <person name="Campbell K.S."/>
            <person name="Brown S.E."/>
            <person name="Bonaldo M.F."/>
            <person name="Zhu J."/>
            <person name="Sinkins S.P."/>
            <person name="Hogenkamp D.G."/>
            <person name="Amedeo P."/>
            <person name="Arensburger P."/>
            <person name="Atkinson P.W."/>
            <person name="Bidwell S."/>
            <person name="Biedler J."/>
            <person name="Birney E."/>
            <person name="Bruggner R.V."/>
            <person name="Costas J."/>
            <person name="Coy M.R."/>
            <person name="Crabtree J."/>
            <person name="Crawford M."/>
            <person name="Debruyn B."/>
            <person name="Decaprio D."/>
            <person name="Eiglmeier K."/>
            <person name="Eisenstadt E."/>
            <person name="El-Dorry H."/>
            <person name="Gelbart W.M."/>
            <person name="Gomes S.L."/>
            <person name="Hammond M."/>
            <person name="Hannick L.I."/>
            <person name="Hogan J.R."/>
            <person name="Holmes M.H."/>
            <person name="Jaffe D."/>
            <person name="Johnston J.S."/>
            <person name="Kennedy R.C."/>
            <person name="Koo H."/>
            <person name="Kravitz S."/>
            <person name="Kriventseva E.V."/>
            <person name="Kulp D."/>
            <person name="Labutti K."/>
            <person name="Lee E."/>
            <person name="Li S."/>
            <person name="Lovin D.D."/>
            <person name="Mao C."/>
            <person name="Mauceli E."/>
            <person name="Menck C.F."/>
            <person name="Miller J.R."/>
            <person name="Montgomery P."/>
            <person name="Mori A."/>
            <person name="Nascimento A.L."/>
            <person name="Naveira H.F."/>
            <person name="Nusbaum C."/>
            <person name="O'leary S."/>
            <person name="Orvis J."/>
            <person name="Pertea M."/>
            <person name="Quesneville H."/>
            <person name="Reidenbach K.R."/>
            <person name="Rogers Y.H."/>
            <person name="Roth C.W."/>
            <person name="Schneider J.R."/>
            <person name="Schatz M."/>
            <person name="Shumway M."/>
            <person name="Stanke M."/>
            <person name="Stinson E.O."/>
            <person name="Tubio J.M."/>
            <person name="Vanzee J.P."/>
            <person name="Verjovski-Almeida S."/>
            <person name="Werner D."/>
            <person name="White O."/>
            <person name="Wyder S."/>
            <person name="Zeng Q."/>
            <person name="Zhao Q."/>
            <person name="Zhao Y."/>
            <person name="Hill C.A."/>
            <person name="Raikhel A.S."/>
            <person name="Soares M.B."/>
            <person name="Knudson D.L."/>
            <person name="Lee N.H."/>
            <person name="Galagan J."/>
            <person name="Salzberg S.L."/>
            <person name="Paulsen I.T."/>
            <person name="Dimopoulos G."/>
            <person name="Collins F.H."/>
            <person name="Birren B."/>
            <person name="Fraser-Liggett C.M."/>
            <person name="Severson D.W."/>
        </authorList>
    </citation>
    <scope>NUCLEOTIDE SEQUENCE [LARGE SCALE GENOMIC DNA]</scope>
    <source>
        <strain evidence="11">Liverpool</strain>
    </source>
</reference>
<feature type="domain" description="Putative ionotropic receptor ligand binding" evidence="10">
    <location>
        <begin position="25"/>
        <end position="213"/>
    </location>
</feature>
<accession>A0A1S4F4G2</accession>
<evidence type="ECO:0000256" key="6">
    <source>
        <dbReference type="ARBA" id="ARBA00023170"/>
    </source>
</evidence>
<evidence type="ECO:0000256" key="8">
    <source>
        <dbReference type="SAM" id="Phobius"/>
    </source>
</evidence>
<evidence type="ECO:0000256" key="1">
    <source>
        <dbReference type="ARBA" id="ARBA00004651"/>
    </source>
</evidence>
<gene>
    <name evidence="11" type="ORF">AaeL_AAEL014690</name>
</gene>
<keyword evidence="2" id="KW-1003">Cell membrane</keyword>
<evidence type="ECO:0000313" key="12">
    <source>
        <dbReference type="Proteomes" id="UP000682892"/>
    </source>
</evidence>
<dbReference type="Pfam" id="PF24061">
    <property type="entry name" value="LBD_receptor"/>
    <property type="match status" value="1"/>
</dbReference>
<dbReference type="Gene3D" id="1.10.287.70">
    <property type="match status" value="1"/>
</dbReference>
<feature type="transmembrane region" description="Helical" evidence="8">
    <location>
        <begin position="591"/>
        <end position="611"/>
    </location>
</feature>
<evidence type="ECO:0000256" key="9">
    <source>
        <dbReference type="SAM" id="SignalP"/>
    </source>
</evidence>
<evidence type="ECO:0000256" key="7">
    <source>
        <dbReference type="ARBA" id="ARBA00023180"/>
    </source>
</evidence>